<dbReference type="InterPro" id="IPR051159">
    <property type="entry name" value="Hexapeptide_acetyltransf"/>
</dbReference>
<dbReference type="PANTHER" id="PTHR23416">
    <property type="entry name" value="SIALIC ACID SYNTHASE-RELATED"/>
    <property type="match status" value="1"/>
</dbReference>
<sequence length="185" mass="20047">MKLDIARARANRPYTKAEYAGRLAWAIVRPLFRLSPKPCHGWRRMLLRAFGARIGRDARIDPSARITIPWNLAMGAQASIGECAWIYNLGPVTIGERATVSHLAHLCAGTHDYENAALPLLRMGIVIGDDAWICTEAFVGPGMSVGNGAVVAARAVTVRPVPAWTVVAGNPARAIKTRVLREADT</sequence>
<accession>A0ABP9DPF5</accession>
<evidence type="ECO:0000313" key="3">
    <source>
        <dbReference type="EMBL" id="GAA4854079.1"/>
    </source>
</evidence>
<protein>
    <submittedName>
        <fullName evidence="3">Acetyltransferase</fullName>
    </submittedName>
</protein>
<dbReference type="Proteomes" id="UP001501323">
    <property type="component" value="Unassembled WGS sequence"/>
</dbReference>
<dbReference type="Gene3D" id="2.160.10.10">
    <property type="entry name" value="Hexapeptide repeat proteins"/>
    <property type="match status" value="1"/>
</dbReference>
<gene>
    <name evidence="3" type="ORF">GCM10023332_01640</name>
</gene>
<organism evidence="3 4">
    <name type="scientific">Luteimonas vadosa</name>
    <dbReference type="NCBI Taxonomy" id="1165507"/>
    <lineage>
        <taxon>Bacteria</taxon>
        <taxon>Pseudomonadati</taxon>
        <taxon>Pseudomonadota</taxon>
        <taxon>Gammaproteobacteria</taxon>
        <taxon>Lysobacterales</taxon>
        <taxon>Lysobacteraceae</taxon>
        <taxon>Luteimonas</taxon>
    </lineage>
</organism>
<dbReference type="InterPro" id="IPR011004">
    <property type="entry name" value="Trimer_LpxA-like_sf"/>
</dbReference>
<evidence type="ECO:0000256" key="2">
    <source>
        <dbReference type="ARBA" id="ARBA00022679"/>
    </source>
</evidence>
<dbReference type="PANTHER" id="PTHR23416:SF23">
    <property type="entry name" value="ACETYLTRANSFERASE C18B11.09C-RELATED"/>
    <property type="match status" value="1"/>
</dbReference>
<dbReference type="EMBL" id="BAABJY010000001">
    <property type="protein sequence ID" value="GAA4854079.1"/>
    <property type="molecule type" value="Genomic_DNA"/>
</dbReference>
<dbReference type="SUPFAM" id="SSF51161">
    <property type="entry name" value="Trimeric LpxA-like enzymes"/>
    <property type="match status" value="1"/>
</dbReference>
<dbReference type="RefSeq" id="WP_345293603.1">
    <property type="nucleotide sequence ID" value="NZ_BAABJY010000001.1"/>
</dbReference>
<comment type="similarity">
    <text evidence="1">Belongs to the transferase hexapeptide repeat family.</text>
</comment>
<reference evidence="4" key="1">
    <citation type="journal article" date="2019" name="Int. J. Syst. Evol. Microbiol.">
        <title>The Global Catalogue of Microorganisms (GCM) 10K type strain sequencing project: providing services to taxonomists for standard genome sequencing and annotation.</title>
        <authorList>
            <consortium name="The Broad Institute Genomics Platform"/>
            <consortium name="The Broad Institute Genome Sequencing Center for Infectious Disease"/>
            <person name="Wu L."/>
            <person name="Ma J."/>
        </authorList>
    </citation>
    <scope>NUCLEOTIDE SEQUENCE [LARGE SCALE GENOMIC DNA]</scope>
    <source>
        <strain evidence="4">JCM 18392</strain>
    </source>
</reference>
<comment type="caution">
    <text evidence="3">The sequence shown here is derived from an EMBL/GenBank/DDBJ whole genome shotgun (WGS) entry which is preliminary data.</text>
</comment>
<name>A0ABP9DPF5_9GAMM</name>
<evidence type="ECO:0000313" key="4">
    <source>
        <dbReference type="Proteomes" id="UP001501323"/>
    </source>
</evidence>
<keyword evidence="2" id="KW-0808">Transferase</keyword>
<keyword evidence="4" id="KW-1185">Reference proteome</keyword>
<proteinExistence type="inferred from homology"/>
<evidence type="ECO:0000256" key="1">
    <source>
        <dbReference type="ARBA" id="ARBA00007274"/>
    </source>
</evidence>